<dbReference type="RefSeq" id="WP_069206550.1">
    <property type="nucleotide sequence ID" value="NZ_CP014168.1"/>
</dbReference>
<evidence type="ECO:0008006" key="3">
    <source>
        <dbReference type="Google" id="ProtNLM"/>
    </source>
</evidence>
<evidence type="ECO:0000313" key="1">
    <source>
        <dbReference type="EMBL" id="AOH86032.1"/>
    </source>
</evidence>
<gene>
    <name evidence="1" type="ORF">AWL63_20785</name>
</gene>
<dbReference type="KEGG" id="span:AWL63_20785"/>
<protein>
    <recommendedName>
        <fullName evidence="3">DUF2849 domain-containing protein</fullName>
    </recommendedName>
</protein>
<dbReference type="EMBL" id="CP014168">
    <property type="protein sequence ID" value="AOH86032.1"/>
    <property type="molecule type" value="Genomic_DNA"/>
</dbReference>
<dbReference type="InterPro" id="IPR021270">
    <property type="entry name" value="DUF2849"/>
</dbReference>
<organism evidence="1 2">
    <name type="scientific">Sphingomonas panacis</name>
    <dbReference type="NCBI Taxonomy" id="1560345"/>
    <lineage>
        <taxon>Bacteria</taxon>
        <taxon>Pseudomonadati</taxon>
        <taxon>Pseudomonadota</taxon>
        <taxon>Alphaproteobacteria</taxon>
        <taxon>Sphingomonadales</taxon>
        <taxon>Sphingomonadaceae</taxon>
        <taxon>Sphingomonas</taxon>
    </lineage>
</organism>
<dbReference type="AlphaFoldDB" id="A0A1B3ZF25"/>
<proteinExistence type="predicted"/>
<sequence>MKLLTGNDLPTGDVIWWTGSGWSRHIAEAADVGSEGEALGKLEEAARRVNGPYVIEATATPQGPRPAHIKDRVRALGPTVRMDLTLAPESSPQVVL</sequence>
<dbReference type="Pfam" id="PF11011">
    <property type="entry name" value="DUF2849"/>
    <property type="match status" value="1"/>
</dbReference>
<reference evidence="1 2" key="1">
    <citation type="submission" date="2016-01" db="EMBL/GenBank/DDBJ databases">
        <title>Complete genome and mega plasmid sequence of Sphingomonas panacis DCY99 elicits systemic resistance in rice to Xanthomonas oryzae.</title>
        <authorList>
            <person name="Kim Y.J."/>
            <person name="Yang D.C."/>
            <person name="Sing P."/>
        </authorList>
    </citation>
    <scope>NUCLEOTIDE SEQUENCE [LARGE SCALE GENOMIC DNA]</scope>
    <source>
        <strain evidence="1 2">DCY99</strain>
    </source>
</reference>
<keyword evidence="2" id="KW-1185">Reference proteome</keyword>
<evidence type="ECO:0000313" key="2">
    <source>
        <dbReference type="Proteomes" id="UP000094256"/>
    </source>
</evidence>
<dbReference type="STRING" id="1560345.AWL63_20785"/>
<name>A0A1B3ZF25_9SPHN</name>
<dbReference type="OrthoDB" id="9815695at2"/>
<dbReference type="Proteomes" id="UP000094256">
    <property type="component" value="Chromosome"/>
</dbReference>
<accession>A0A1B3ZF25</accession>